<proteinExistence type="predicted"/>
<organism evidence="1 2">
    <name type="scientific">Rhizobium viscosum</name>
    <name type="common">Arthrobacter viscosus</name>
    <dbReference type="NCBI Taxonomy" id="1673"/>
    <lineage>
        <taxon>Bacteria</taxon>
        <taxon>Pseudomonadati</taxon>
        <taxon>Pseudomonadota</taxon>
        <taxon>Alphaproteobacteria</taxon>
        <taxon>Hyphomicrobiales</taxon>
        <taxon>Rhizobiaceae</taxon>
        <taxon>Rhizobium/Agrobacterium group</taxon>
        <taxon>Rhizobium</taxon>
    </lineage>
</organism>
<name>A0ABR9ILZ1_RHIVS</name>
<gene>
    <name evidence="1" type="ORF">H4W29_001388</name>
</gene>
<protein>
    <recommendedName>
        <fullName evidence="3">Glycosyl transferase</fullName>
    </recommendedName>
</protein>
<dbReference type="SUPFAM" id="SSF53448">
    <property type="entry name" value="Nucleotide-diphospho-sugar transferases"/>
    <property type="match status" value="1"/>
</dbReference>
<sequence>MMTHVLAASGGVKQVICINWGTRYGPTFINRLYAAVARNITPPFTFTCFTDCRDNLHPGILCEDLPPLDVEMPVNTRGIWPKARLWGPKLGSLSGPVLYLDLDQVIVASLDDFFGVGGPDDVIMARNQTTPFERLGQSSLFRFPVGKLLPLQEKFRANPQKVADEYQYEQRFVTRNAPGGVKFFPRNWVLHFRQDCHWAFPLNYFLAPHLPSSARVVLFPRGFHPQNAIEGKFGPRGRAETRLAHIKGVFDVSKRDGKQPFRYLRHYILPTPWVADHWHE</sequence>
<dbReference type="RefSeq" id="WP_192728267.1">
    <property type="nucleotide sequence ID" value="NZ_BAAAVL010000001.1"/>
</dbReference>
<reference evidence="1 2" key="1">
    <citation type="submission" date="2020-10" db="EMBL/GenBank/DDBJ databases">
        <title>Sequencing the genomes of 1000 actinobacteria strains.</title>
        <authorList>
            <person name="Klenk H.-P."/>
        </authorList>
    </citation>
    <scope>NUCLEOTIDE SEQUENCE [LARGE SCALE GENOMIC DNA]</scope>
    <source>
        <strain evidence="1 2">DSM 7307</strain>
    </source>
</reference>
<accession>A0ABR9ILZ1</accession>
<dbReference type="EMBL" id="JADBEC010000001">
    <property type="protein sequence ID" value="MBE1504207.1"/>
    <property type="molecule type" value="Genomic_DNA"/>
</dbReference>
<dbReference type="Proteomes" id="UP000620262">
    <property type="component" value="Unassembled WGS sequence"/>
</dbReference>
<dbReference type="InterPro" id="IPR029044">
    <property type="entry name" value="Nucleotide-diphossugar_trans"/>
</dbReference>
<evidence type="ECO:0000313" key="2">
    <source>
        <dbReference type="Proteomes" id="UP000620262"/>
    </source>
</evidence>
<keyword evidence="2" id="KW-1185">Reference proteome</keyword>
<comment type="caution">
    <text evidence="1">The sequence shown here is derived from an EMBL/GenBank/DDBJ whole genome shotgun (WGS) entry which is preliminary data.</text>
</comment>
<evidence type="ECO:0008006" key="3">
    <source>
        <dbReference type="Google" id="ProtNLM"/>
    </source>
</evidence>
<evidence type="ECO:0000313" key="1">
    <source>
        <dbReference type="EMBL" id="MBE1504207.1"/>
    </source>
</evidence>